<feature type="compositionally biased region" description="Polar residues" evidence="1">
    <location>
        <begin position="170"/>
        <end position="181"/>
    </location>
</feature>
<dbReference type="Proteomes" id="UP000092600">
    <property type="component" value="Unassembled WGS sequence"/>
</dbReference>
<gene>
    <name evidence="2" type="ORF">ACMD2_16831</name>
</gene>
<evidence type="ECO:0000313" key="2">
    <source>
        <dbReference type="EMBL" id="OAY70146.1"/>
    </source>
</evidence>
<dbReference type="STRING" id="4615.A0A199UZT8"/>
<dbReference type="AlphaFoldDB" id="A0A199UZT8"/>
<protein>
    <submittedName>
        <fullName evidence="2">Protein XRI1</fullName>
    </submittedName>
</protein>
<feature type="region of interest" description="Disordered" evidence="1">
    <location>
        <begin position="138"/>
        <end position="181"/>
    </location>
</feature>
<evidence type="ECO:0000313" key="3">
    <source>
        <dbReference type="Proteomes" id="UP000092600"/>
    </source>
</evidence>
<dbReference type="EMBL" id="LSRQ01004043">
    <property type="protein sequence ID" value="OAY70146.1"/>
    <property type="molecule type" value="Genomic_DNA"/>
</dbReference>
<sequence length="329" mass="36048">MMSLENYSLRPLQQHHHSLDWDLHSNINGVEYFHELIPLDWESPMSSEASTGYLQDAVAEWEDRCKRRRTTAAVAVAAAAPHRDCTSVGMNEELLDLLQNFWDSSNHDDHHPLDGLNCVSQEKFAGTDHDAANPKLLSLKGHTMQQVSGKKLQEERGGASPPNPKEKDTNYASVESNSTHPSTLKYLAPREEILPTLGACVADLCGALGVGNWIMTLEQEVLNLNFFMFVSALSAGSESQRCKKKKGTGVAYPFAVVKPGGLEGDVTLHDINERILMRPARPVRHPVGEFAPGPCVSARGPGLSGKAVVSLTRIHTRGRGTITIIRTRG</sequence>
<evidence type="ECO:0000256" key="1">
    <source>
        <dbReference type="SAM" id="MobiDB-lite"/>
    </source>
</evidence>
<dbReference type="GO" id="GO:0007140">
    <property type="term" value="P:male meiotic nuclear division"/>
    <property type="evidence" value="ECO:0007669"/>
    <property type="project" value="InterPro"/>
</dbReference>
<proteinExistence type="predicted"/>
<accession>A0A199UZT8</accession>
<name>A0A199UZT8_ANACO</name>
<dbReference type="PANTHER" id="PTHR33385:SF18">
    <property type="entry name" value="XRI1-LIKE PROTEIN"/>
    <property type="match status" value="1"/>
</dbReference>
<dbReference type="InterPro" id="IPR039933">
    <property type="entry name" value="XRI1"/>
</dbReference>
<organism evidence="2 3">
    <name type="scientific">Ananas comosus</name>
    <name type="common">Pineapple</name>
    <name type="synonym">Ananas ananas</name>
    <dbReference type="NCBI Taxonomy" id="4615"/>
    <lineage>
        <taxon>Eukaryota</taxon>
        <taxon>Viridiplantae</taxon>
        <taxon>Streptophyta</taxon>
        <taxon>Embryophyta</taxon>
        <taxon>Tracheophyta</taxon>
        <taxon>Spermatophyta</taxon>
        <taxon>Magnoliopsida</taxon>
        <taxon>Liliopsida</taxon>
        <taxon>Poales</taxon>
        <taxon>Bromeliaceae</taxon>
        <taxon>Bromelioideae</taxon>
        <taxon>Ananas</taxon>
    </lineage>
</organism>
<dbReference type="GO" id="GO:0007143">
    <property type="term" value="P:female meiotic nuclear division"/>
    <property type="evidence" value="ECO:0007669"/>
    <property type="project" value="InterPro"/>
</dbReference>
<reference evidence="2 3" key="1">
    <citation type="journal article" date="2016" name="DNA Res.">
        <title>The draft genome of MD-2 pineapple using hybrid error correction of long reads.</title>
        <authorList>
            <person name="Redwan R.M."/>
            <person name="Saidin A."/>
            <person name="Kumar S.V."/>
        </authorList>
    </citation>
    <scope>NUCLEOTIDE SEQUENCE [LARGE SCALE GENOMIC DNA]</scope>
    <source>
        <strain evidence="3">cv. MD2</strain>
        <tissue evidence="2">Leaf</tissue>
    </source>
</reference>
<comment type="caution">
    <text evidence="2">The sequence shown here is derived from an EMBL/GenBank/DDBJ whole genome shotgun (WGS) entry which is preliminary data.</text>
</comment>
<dbReference type="PANTHER" id="PTHR33385">
    <property type="entry name" value="PROTEIN XRI1"/>
    <property type="match status" value="1"/>
</dbReference>